<name>G3HDH5_CRIGR</name>
<evidence type="ECO:0000256" key="1">
    <source>
        <dbReference type="SAM" id="MobiDB-lite"/>
    </source>
</evidence>
<dbReference type="InParanoid" id="G3HDH5"/>
<sequence>MDSTCSREQGNGVNWEAGGGTGGGTQGGENLSCESMDKSAHIERGLGCGQEEADQ</sequence>
<protein>
    <submittedName>
        <fullName evidence="2">Uncharacterized protein</fullName>
    </submittedName>
</protein>
<reference evidence="3" key="1">
    <citation type="journal article" date="2011" name="Nat. Biotechnol.">
        <title>The genomic sequence of the Chinese hamster ovary (CHO)-K1 cell line.</title>
        <authorList>
            <person name="Xu X."/>
            <person name="Nagarajan H."/>
            <person name="Lewis N.E."/>
            <person name="Pan S."/>
            <person name="Cai Z."/>
            <person name="Liu X."/>
            <person name="Chen W."/>
            <person name="Xie M."/>
            <person name="Wang W."/>
            <person name="Hammond S."/>
            <person name="Andersen M.R."/>
            <person name="Neff N."/>
            <person name="Passarelli B."/>
            <person name="Koh W."/>
            <person name="Fan H.C."/>
            <person name="Wang J."/>
            <person name="Gui Y."/>
            <person name="Lee K.H."/>
            <person name="Betenbaugh M.J."/>
            <person name="Quake S.R."/>
            <person name="Famili I."/>
            <person name="Palsson B.O."/>
            <person name="Wang J."/>
        </authorList>
    </citation>
    <scope>NUCLEOTIDE SEQUENCE [LARGE SCALE GENOMIC DNA]</scope>
    <source>
        <strain evidence="3">CHO K1 cell line</strain>
    </source>
</reference>
<organism evidence="2 3">
    <name type="scientific">Cricetulus griseus</name>
    <name type="common">Chinese hamster</name>
    <name type="synonym">Cricetulus barabensis griseus</name>
    <dbReference type="NCBI Taxonomy" id="10029"/>
    <lineage>
        <taxon>Eukaryota</taxon>
        <taxon>Metazoa</taxon>
        <taxon>Chordata</taxon>
        <taxon>Craniata</taxon>
        <taxon>Vertebrata</taxon>
        <taxon>Euteleostomi</taxon>
        <taxon>Mammalia</taxon>
        <taxon>Eutheria</taxon>
        <taxon>Euarchontoglires</taxon>
        <taxon>Glires</taxon>
        <taxon>Rodentia</taxon>
        <taxon>Myomorpha</taxon>
        <taxon>Muroidea</taxon>
        <taxon>Cricetidae</taxon>
        <taxon>Cricetinae</taxon>
        <taxon>Cricetulus</taxon>
    </lineage>
</organism>
<dbReference type="AlphaFoldDB" id="G3HDH5"/>
<dbReference type="EMBL" id="JH000296">
    <property type="protein sequence ID" value="EGW11532.1"/>
    <property type="molecule type" value="Genomic_DNA"/>
</dbReference>
<feature type="region of interest" description="Disordered" evidence="1">
    <location>
        <begin position="1"/>
        <end position="38"/>
    </location>
</feature>
<gene>
    <name evidence="2" type="ORF">I79_008521</name>
</gene>
<feature type="compositionally biased region" description="Gly residues" evidence="1">
    <location>
        <begin position="17"/>
        <end position="27"/>
    </location>
</feature>
<evidence type="ECO:0000313" key="2">
    <source>
        <dbReference type="EMBL" id="EGW11532.1"/>
    </source>
</evidence>
<accession>G3HDH5</accession>
<proteinExistence type="predicted"/>
<dbReference type="Proteomes" id="UP000001075">
    <property type="component" value="Unassembled WGS sequence"/>
</dbReference>
<evidence type="ECO:0000313" key="3">
    <source>
        <dbReference type="Proteomes" id="UP000001075"/>
    </source>
</evidence>